<accession>X1S4L6</accession>
<evidence type="ECO:0000313" key="1">
    <source>
        <dbReference type="EMBL" id="GAI62749.1"/>
    </source>
</evidence>
<reference evidence="1" key="1">
    <citation type="journal article" date="2014" name="Front. Microbiol.">
        <title>High frequency of phylogenetically diverse reductive dehalogenase-homologous genes in deep subseafloor sedimentary metagenomes.</title>
        <authorList>
            <person name="Kawai M."/>
            <person name="Futagami T."/>
            <person name="Toyoda A."/>
            <person name="Takaki Y."/>
            <person name="Nishi S."/>
            <person name="Hori S."/>
            <person name="Arai W."/>
            <person name="Tsubouchi T."/>
            <person name="Morono Y."/>
            <person name="Uchiyama I."/>
            <person name="Ito T."/>
            <person name="Fujiyama A."/>
            <person name="Inagaki F."/>
            <person name="Takami H."/>
        </authorList>
    </citation>
    <scope>NUCLEOTIDE SEQUENCE</scope>
    <source>
        <strain evidence="1">Expedition CK06-06</strain>
    </source>
</reference>
<feature type="non-terminal residue" evidence="1">
    <location>
        <position position="68"/>
    </location>
</feature>
<dbReference type="AlphaFoldDB" id="X1S4L6"/>
<dbReference type="EMBL" id="BARV01044724">
    <property type="protein sequence ID" value="GAI62749.1"/>
    <property type="molecule type" value="Genomic_DNA"/>
</dbReference>
<organism evidence="1">
    <name type="scientific">marine sediment metagenome</name>
    <dbReference type="NCBI Taxonomy" id="412755"/>
    <lineage>
        <taxon>unclassified sequences</taxon>
        <taxon>metagenomes</taxon>
        <taxon>ecological metagenomes</taxon>
    </lineage>
</organism>
<gene>
    <name evidence="1" type="ORF">S06H3_66000</name>
</gene>
<protein>
    <submittedName>
        <fullName evidence="1">Uncharacterized protein</fullName>
    </submittedName>
</protein>
<proteinExistence type="predicted"/>
<name>X1S4L6_9ZZZZ</name>
<sequence length="68" mass="7586">MLFGDIVTEHASTIGTTLNDRKAKMMAERELLSLDLSAHPLDFYSFDNGFTKMRDLPQIATGKIVKIA</sequence>
<comment type="caution">
    <text evidence="1">The sequence shown here is derived from an EMBL/GenBank/DDBJ whole genome shotgun (WGS) entry which is preliminary data.</text>
</comment>